<feature type="transmembrane region" description="Helical" evidence="8">
    <location>
        <begin position="178"/>
        <end position="201"/>
    </location>
</feature>
<evidence type="ECO:0000256" key="2">
    <source>
        <dbReference type="ARBA" id="ARBA00007998"/>
    </source>
</evidence>
<dbReference type="NCBIfam" id="TIGR00912">
    <property type="entry name" value="2A0309"/>
    <property type="match status" value="1"/>
</dbReference>
<dbReference type="RefSeq" id="WP_209701241.1">
    <property type="nucleotide sequence ID" value="NZ_JAGGLM010000003.1"/>
</dbReference>
<keyword evidence="3" id="KW-0813">Transport</keyword>
<evidence type="ECO:0000256" key="7">
    <source>
        <dbReference type="ARBA" id="ARBA00023136"/>
    </source>
</evidence>
<keyword evidence="5 8" id="KW-0812">Transmembrane</keyword>
<keyword evidence="4" id="KW-0309">Germination</keyword>
<evidence type="ECO:0000256" key="6">
    <source>
        <dbReference type="ARBA" id="ARBA00022989"/>
    </source>
</evidence>
<dbReference type="InterPro" id="IPR004761">
    <property type="entry name" value="Spore_GerAB"/>
</dbReference>
<feature type="transmembrane region" description="Helical" evidence="8">
    <location>
        <begin position="213"/>
        <end position="236"/>
    </location>
</feature>
<gene>
    <name evidence="9" type="ORF">J2Z42_000920</name>
</gene>
<feature type="transmembrane region" description="Helical" evidence="8">
    <location>
        <begin position="303"/>
        <end position="321"/>
    </location>
</feature>
<feature type="transmembrane region" description="Helical" evidence="8">
    <location>
        <begin position="35"/>
        <end position="55"/>
    </location>
</feature>
<proteinExistence type="inferred from homology"/>
<name>A0ABS4KRL2_9CLOT</name>
<organism evidence="9 10">
    <name type="scientific">Clostridium algifaecis</name>
    <dbReference type="NCBI Taxonomy" id="1472040"/>
    <lineage>
        <taxon>Bacteria</taxon>
        <taxon>Bacillati</taxon>
        <taxon>Bacillota</taxon>
        <taxon>Clostridia</taxon>
        <taxon>Eubacteriales</taxon>
        <taxon>Clostridiaceae</taxon>
        <taxon>Clostridium</taxon>
    </lineage>
</organism>
<evidence type="ECO:0000256" key="8">
    <source>
        <dbReference type="SAM" id="Phobius"/>
    </source>
</evidence>
<dbReference type="Pfam" id="PF03845">
    <property type="entry name" value="Spore_permease"/>
    <property type="match status" value="1"/>
</dbReference>
<protein>
    <submittedName>
        <fullName evidence="9">Spore germination protein (Amino acid permease)</fullName>
    </submittedName>
</protein>
<evidence type="ECO:0000313" key="10">
    <source>
        <dbReference type="Proteomes" id="UP001519307"/>
    </source>
</evidence>
<dbReference type="Proteomes" id="UP001519307">
    <property type="component" value="Unassembled WGS sequence"/>
</dbReference>
<dbReference type="EMBL" id="JAGGLM010000003">
    <property type="protein sequence ID" value="MBP2032255.1"/>
    <property type="molecule type" value="Genomic_DNA"/>
</dbReference>
<feature type="transmembrane region" description="Helical" evidence="8">
    <location>
        <begin position="137"/>
        <end position="158"/>
    </location>
</feature>
<evidence type="ECO:0000256" key="1">
    <source>
        <dbReference type="ARBA" id="ARBA00004141"/>
    </source>
</evidence>
<comment type="subcellular location">
    <subcellularLocation>
        <location evidence="1">Membrane</location>
        <topology evidence="1">Multi-pass membrane protein</topology>
    </subcellularLocation>
</comment>
<evidence type="ECO:0000256" key="5">
    <source>
        <dbReference type="ARBA" id="ARBA00022692"/>
    </source>
</evidence>
<dbReference type="PANTHER" id="PTHR34975:SF2">
    <property type="entry name" value="SPORE GERMINATION PROTEIN A2"/>
    <property type="match status" value="1"/>
</dbReference>
<keyword evidence="6 8" id="KW-1133">Transmembrane helix</keyword>
<feature type="transmembrane region" description="Helical" evidence="8">
    <location>
        <begin position="114"/>
        <end position="130"/>
    </location>
</feature>
<comment type="caution">
    <text evidence="9">The sequence shown here is derived from an EMBL/GenBank/DDBJ whole genome shotgun (WGS) entry which is preliminary data.</text>
</comment>
<sequence length="363" mass="42030">MDKFSFKHIFFLICSVAIASFKTYPEIFINVSGRDSWICTIIASLIAIAYFDYIINICVKNNCYSIVKIFTTAFGNIFGKVFLWIFIFGLTLSLFECASIESDVIHTNLFLESPTWYILLFIVIPALYVVKNGRYSLMIVIMICIIISIFNGINLSILTEHFKDYRMLFPVFKYGVNSDFLICIIKIIGLYSSISIVLPYLSQLKSSKSIRKYALFSNLFVVQMIIVATIGVIATFNVKRLNDLVYPKIVECQLISYFGFIANGEFYVIFQVISSWFAKYITSLFAILLLMKELKFKKLFKSKVFLIVISFIVYISSYLISKNLITLFKFLNIYIYLCIVIYFIIPILAFTIFNIRNKKNCNF</sequence>
<comment type="similarity">
    <text evidence="2">Belongs to the amino acid-polyamine-organocation (APC) superfamily. Spore germination protein (SGP) (TC 2.A.3.9) family.</text>
</comment>
<evidence type="ECO:0000313" key="9">
    <source>
        <dbReference type="EMBL" id="MBP2032255.1"/>
    </source>
</evidence>
<feature type="transmembrane region" description="Helical" evidence="8">
    <location>
        <begin position="67"/>
        <end position="94"/>
    </location>
</feature>
<evidence type="ECO:0000256" key="3">
    <source>
        <dbReference type="ARBA" id="ARBA00022448"/>
    </source>
</evidence>
<dbReference type="PANTHER" id="PTHR34975">
    <property type="entry name" value="SPORE GERMINATION PROTEIN A2"/>
    <property type="match status" value="1"/>
</dbReference>
<keyword evidence="7 8" id="KW-0472">Membrane</keyword>
<feature type="transmembrane region" description="Helical" evidence="8">
    <location>
        <begin position="266"/>
        <end position="291"/>
    </location>
</feature>
<reference evidence="9 10" key="1">
    <citation type="submission" date="2021-03" db="EMBL/GenBank/DDBJ databases">
        <title>Genomic Encyclopedia of Type Strains, Phase IV (KMG-IV): sequencing the most valuable type-strain genomes for metagenomic binning, comparative biology and taxonomic classification.</title>
        <authorList>
            <person name="Goeker M."/>
        </authorList>
    </citation>
    <scope>NUCLEOTIDE SEQUENCE [LARGE SCALE GENOMIC DNA]</scope>
    <source>
        <strain evidence="9 10">DSM 28783</strain>
    </source>
</reference>
<accession>A0ABS4KRL2</accession>
<keyword evidence="10" id="KW-1185">Reference proteome</keyword>
<feature type="transmembrane region" description="Helical" evidence="8">
    <location>
        <begin position="333"/>
        <end position="355"/>
    </location>
</feature>
<evidence type="ECO:0000256" key="4">
    <source>
        <dbReference type="ARBA" id="ARBA00022544"/>
    </source>
</evidence>